<dbReference type="EMBL" id="LGST01000041">
    <property type="protein sequence ID" value="KND97619.1"/>
    <property type="molecule type" value="Genomic_DNA"/>
</dbReference>
<gene>
    <name evidence="2" type="ORF">QG37_06015</name>
</gene>
<feature type="region of interest" description="Disordered" evidence="1">
    <location>
        <begin position="1"/>
        <end position="22"/>
    </location>
</feature>
<dbReference type="Proteomes" id="UP000037122">
    <property type="component" value="Unassembled WGS sequence"/>
</dbReference>
<reference evidence="3" key="1">
    <citation type="journal article" date="2015" name="BMC Genomics">
        <title>Draft genome of a commonly misdiagnosed multidrug resistant pathogen Candida auris.</title>
        <authorList>
            <person name="Chatterjee S."/>
            <person name="Alampalli S.V."/>
            <person name="Nageshan R.K."/>
            <person name="Chettiar S.T."/>
            <person name="Joshi S."/>
            <person name="Tatu U.S."/>
        </authorList>
    </citation>
    <scope>NUCLEOTIDE SEQUENCE [LARGE SCALE GENOMIC DNA]</scope>
    <source>
        <strain evidence="3">6684</strain>
    </source>
</reference>
<sequence length="72" mass="8213">MFRQKEDKKNAQARNRTGGPTMATLDFTTKPLARLDVGKARDLGYKLAKLKGIFCYFLTTHKFLKQLHVNGL</sequence>
<feature type="compositionally biased region" description="Basic and acidic residues" evidence="1">
    <location>
        <begin position="1"/>
        <end position="10"/>
    </location>
</feature>
<dbReference type="AlphaFoldDB" id="A0A0L0NUF3"/>
<accession>A0A0L0NUF3</accession>
<organism evidence="2 3">
    <name type="scientific">Candidozyma auris</name>
    <name type="common">Yeast</name>
    <name type="synonym">Candida auris</name>
    <dbReference type="NCBI Taxonomy" id="498019"/>
    <lineage>
        <taxon>Eukaryota</taxon>
        <taxon>Fungi</taxon>
        <taxon>Dikarya</taxon>
        <taxon>Ascomycota</taxon>
        <taxon>Saccharomycotina</taxon>
        <taxon>Pichiomycetes</taxon>
        <taxon>Metschnikowiaceae</taxon>
        <taxon>Candidozyma</taxon>
    </lineage>
</organism>
<evidence type="ECO:0000313" key="3">
    <source>
        <dbReference type="Proteomes" id="UP000037122"/>
    </source>
</evidence>
<name>A0A0L0NUF3_CANAR</name>
<evidence type="ECO:0000256" key="1">
    <source>
        <dbReference type="SAM" id="MobiDB-lite"/>
    </source>
</evidence>
<dbReference type="VEuPathDB" id="FungiDB:QG37_06015"/>
<comment type="caution">
    <text evidence="2">The sequence shown here is derived from an EMBL/GenBank/DDBJ whole genome shotgun (WGS) entry which is preliminary data.</text>
</comment>
<protein>
    <submittedName>
        <fullName evidence="2">Uncharacterized protein</fullName>
    </submittedName>
</protein>
<proteinExistence type="predicted"/>
<evidence type="ECO:0000313" key="2">
    <source>
        <dbReference type="EMBL" id="KND97619.1"/>
    </source>
</evidence>